<dbReference type="OrthoDB" id="61764at2157"/>
<dbReference type="AlphaFoldDB" id="A0A2H1EDY5"/>
<dbReference type="RefSeq" id="WP_101008835.1">
    <property type="nucleotide sequence ID" value="NZ_FRFC01000001.1"/>
</dbReference>
<name>A0A2H1EDY5_9ARCH</name>
<evidence type="ECO:0000313" key="2">
    <source>
        <dbReference type="Proteomes" id="UP000232412"/>
    </source>
</evidence>
<protein>
    <submittedName>
        <fullName evidence="1">Uncharacterized protein</fullName>
    </submittedName>
</protein>
<accession>A0A2H1EDY5</accession>
<dbReference type="CDD" id="cd01990">
    <property type="entry name" value="LarE-like"/>
    <property type="match status" value="1"/>
</dbReference>
<dbReference type="InterPro" id="IPR018317">
    <property type="entry name" value="QueC"/>
</dbReference>
<organism evidence="1 2">
    <name type="scientific">Nitrosotalea sinensis</name>
    <dbReference type="NCBI Taxonomy" id="1499975"/>
    <lineage>
        <taxon>Archaea</taxon>
        <taxon>Nitrososphaerota</taxon>
        <taxon>Nitrososphaeria</taxon>
        <taxon>Nitrosotaleales</taxon>
        <taxon>Nitrosotaleaceae</taxon>
        <taxon>Nitrosotalea</taxon>
    </lineage>
</organism>
<keyword evidence="2" id="KW-1185">Reference proteome</keyword>
<dbReference type="Proteomes" id="UP000232412">
    <property type="component" value="Unassembled WGS sequence"/>
</dbReference>
<proteinExistence type="predicted"/>
<dbReference type="EMBL" id="FRFC01000001">
    <property type="protein sequence ID" value="SHO42536.1"/>
    <property type="molecule type" value="Genomic_DNA"/>
</dbReference>
<dbReference type="GO" id="GO:0016783">
    <property type="term" value="F:sulfurtransferase activity"/>
    <property type="evidence" value="ECO:0007669"/>
    <property type="project" value="InterPro"/>
</dbReference>
<dbReference type="Gene3D" id="3.40.50.620">
    <property type="entry name" value="HUPs"/>
    <property type="match status" value="1"/>
</dbReference>
<evidence type="ECO:0000313" key="1">
    <source>
        <dbReference type="EMBL" id="SHO42536.1"/>
    </source>
</evidence>
<dbReference type="InterPro" id="IPR005232">
    <property type="entry name" value="LarE"/>
</dbReference>
<dbReference type="PANTHER" id="PTHR43169:SF2">
    <property type="entry name" value="NAD_GMP SYNTHASE DOMAIN-CONTAINING PROTEIN"/>
    <property type="match status" value="1"/>
</dbReference>
<dbReference type="PANTHER" id="PTHR43169">
    <property type="entry name" value="EXSB FAMILY PROTEIN"/>
    <property type="match status" value="1"/>
</dbReference>
<reference evidence="2" key="1">
    <citation type="submission" date="2016-12" db="EMBL/GenBank/DDBJ databases">
        <authorList>
            <person name="Herbold C."/>
        </authorList>
    </citation>
    <scope>NUCLEOTIDE SEQUENCE [LARGE SCALE GENOMIC DNA]</scope>
</reference>
<dbReference type="Pfam" id="PF06508">
    <property type="entry name" value="QueC"/>
    <property type="match status" value="1"/>
</dbReference>
<dbReference type="NCBIfam" id="TIGR00268">
    <property type="entry name" value="ATP-dependent sacrificial sulfur transferase LarE"/>
    <property type="match status" value="1"/>
</dbReference>
<sequence>MKKIDDLIEWFVGKQNVLVALSGGVDSALVAYAAYKALGTHAVAVTADYKTLSQEELEIAKKVCQEIGIRHIIIEYNELENPEFVKNDKNRCFHCRTELADHLLEISEKENIKIIVDGTNLDDLTEYRPGIVALKKNGVQSPLVESKFTKSDIRHVAREVGLSIHDKPSNSCLASRIPWGTTVTAEKLARIEKSEIMIKQLFGIRQVRVRDLNNNASIEVDKNEITLLQDKEKMGILDEYLNRLGFLSTAIDPNGYRPGKLNVITD</sequence>
<gene>
    <name evidence="1" type="ORF">NSIN_10066</name>
</gene>
<dbReference type="SUPFAM" id="SSF52402">
    <property type="entry name" value="Adenine nucleotide alpha hydrolases-like"/>
    <property type="match status" value="1"/>
</dbReference>
<dbReference type="InterPro" id="IPR014729">
    <property type="entry name" value="Rossmann-like_a/b/a_fold"/>
</dbReference>
<dbReference type="PIRSF" id="PIRSF006661">
    <property type="entry name" value="PP-lp_UCP006661"/>
    <property type="match status" value="1"/>
</dbReference>
<dbReference type="InterPro" id="IPR052188">
    <property type="entry name" value="Ni-pincer_cofactor_biosynth"/>
</dbReference>